<name>A0A5J6F7D0_9ACTN</name>
<protein>
    <submittedName>
        <fullName evidence="1">Uncharacterized protein</fullName>
    </submittedName>
</protein>
<dbReference type="KEGG" id="snk:CP967_05880"/>
<accession>A0A5J6F7D0</accession>
<keyword evidence="2" id="KW-1185">Reference proteome</keyword>
<sequence>MSETLALVESPAQLLNVLEWAHTHRGEAPSLSIAVLMPLDDHSRFQVRRLCDYATRAGLEWQCYEIRSGLLERFRQIARLRRRMAAAHRLLIGDLFSGMIQTLLPVSRAREVVIVDDGTATTELASLLAYGRTLSRWHKQTERRSSRKDSVNRWLNRGSLERFTFFTCLPIVPPARTEIEYNDYTWIRSTFGPVRVLGGADLAGTSLVETEVIDQDHYLEALTHIAEEHRVWRYLAHRRESPEKLHRIAEATGMEIVHPALPLELSVRLEPIGRKILTFPSTIAYTLPIVLRRTPVQVELCDIDESWITPRTSDRSIEFLKRVSVLAVDRHALTRIPPPRTGNGGFRTPGSH</sequence>
<organism evidence="1 2">
    <name type="scientific">Streptomyces nitrosporeus</name>
    <dbReference type="NCBI Taxonomy" id="28894"/>
    <lineage>
        <taxon>Bacteria</taxon>
        <taxon>Bacillati</taxon>
        <taxon>Actinomycetota</taxon>
        <taxon>Actinomycetes</taxon>
        <taxon>Kitasatosporales</taxon>
        <taxon>Streptomycetaceae</taxon>
        <taxon>Streptomyces</taxon>
    </lineage>
</organism>
<proteinExistence type="predicted"/>
<dbReference type="AlphaFoldDB" id="A0A5J6F7D0"/>
<dbReference type="EMBL" id="CP023702">
    <property type="protein sequence ID" value="QEU71554.1"/>
    <property type="molecule type" value="Genomic_DNA"/>
</dbReference>
<evidence type="ECO:0000313" key="1">
    <source>
        <dbReference type="EMBL" id="QEU71554.1"/>
    </source>
</evidence>
<dbReference type="Proteomes" id="UP000326178">
    <property type="component" value="Chromosome"/>
</dbReference>
<reference evidence="1 2" key="1">
    <citation type="submission" date="2017-09" db="EMBL/GenBank/DDBJ databases">
        <authorList>
            <person name="Lee N."/>
            <person name="Cho B.-K."/>
        </authorList>
    </citation>
    <scope>NUCLEOTIDE SEQUENCE [LARGE SCALE GENOMIC DNA]</scope>
    <source>
        <strain evidence="1 2">ATCC 12769</strain>
    </source>
</reference>
<gene>
    <name evidence="1" type="ORF">CP967_05880</name>
</gene>
<dbReference type="OrthoDB" id="8477782at2"/>
<evidence type="ECO:0000313" key="2">
    <source>
        <dbReference type="Proteomes" id="UP000326178"/>
    </source>
</evidence>
<dbReference type="RefSeq" id="WP_150486923.1">
    <property type="nucleotide sequence ID" value="NZ_BMUV01000014.1"/>
</dbReference>